<evidence type="ECO:0000313" key="3">
    <source>
        <dbReference type="EMBL" id="TDP84501.1"/>
    </source>
</evidence>
<dbReference type="InterPro" id="IPR045851">
    <property type="entry name" value="AMP-bd_C_sf"/>
</dbReference>
<dbReference type="OrthoDB" id="9766486at2"/>
<keyword evidence="4" id="KW-1185">Reference proteome</keyword>
<dbReference type="InterPro" id="IPR042099">
    <property type="entry name" value="ANL_N_sf"/>
</dbReference>
<dbReference type="InterPro" id="IPR025110">
    <property type="entry name" value="AMP-bd_C"/>
</dbReference>
<protein>
    <submittedName>
        <fullName evidence="3">Amino acid adenylation domain-containing protein</fullName>
    </submittedName>
</protein>
<sequence length="524" mass="56745">MLLHDFFVHSATQSPDHIALVSDGQRHSFGELLQRSQQLASALQGIGLQRGDRVALFLDNRVEMAVAVWAVLQAGGAFMPINPLTKADKLAYMLNDARARVLITQDNLRGVWHAALAQNTSVDVAWVCGLQGAGGHDDGSSTGRERALPAFMPDASTRMAHVGVIDGGLIDQDLAAIIYTSGSTGDPKGVMLSHLNMVSACTSVSTYLGLRADDTVLCALPLAFDYGLYQLLMCARVGATLVLERSFTFPVKVLEVMVRERVTVFPGVPTMFAMLMNLQTLPSFALGHLRMITNTAAALSEAHIQRLRALFPQATLFSMYGLTECKRVTYLPPEQLDVRPTSVGRGMPNEEVWLVDEAGQRLPNGSTGELVVRGSNVMLGYWDKPEATAQRLRPGPAIGGQAGAPVLHTGDLFRTDSEGYLYFVARKDDIIKSRGEKVSPKEVENALYAIEGVFEAAVIGVPDDLLGQAVKAFVVCQPGVTLTEREVIRQCLARLESFMAPKHVEFVDALPKTDTGKIKKTGLA</sequence>
<feature type="domain" description="AMP-dependent synthetase/ligase" evidence="1">
    <location>
        <begin position="8"/>
        <end position="382"/>
    </location>
</feature>
<dbReference type="AlphaFoldDB" id="A0A4R6RDZ0"/>
<proteinExistence type="predicted"/>
<dbReference type="PROSITE" id="PS00455">
    <property type="entry name" value="AMP_BINDING"/>
    <property type="match status" value="1"/>
</dbReference>
<organism evidence="3 4">
    <name type="scientific">Aquabacterium commune</name>
    <dbReference type="NCBI Taxonomy" id="70586"/>
    <lineage>
        <taxon>Bacteria</taxon>
        <taxon>Pseudomonadati</taxon>
        <taxon>Pseudomonadota</taxon>
        <taxon>Betaproteobacteria</taxon>
        <taxon>Burkholderiales</taxon>
        <taxon>Aquabacterium</taxon>
    </lineage>
</organism>
<dbReference type="InterPro" id="IPR050237">
    <property type="entry name" value="ATP-dep_AMP-bd_enzyme"/>
</dbReference>
<evidence type="ECO:0000313" key="4">
    <source>
        <dbReference type="Proteomes" id="UP000294593"/>
    </source>
</evidence>
<dbReference type="InterPro" id="IPR000873">
    <property type="entry name" value="AMP-dep_synth/lig_dom"/>
</dbReference>
<dbReference type="Proteomes" id="UP000294593">
    <property type="component" value="Unassembled WGS sequence"/>
</dbReference>
<dbReference type="SUPFAM" id="SSF56801">
    <property type="entry name" value="Acetyl-CoA synthetase-like"/>
    <property type="match status" value="1"/>
</dbReference>
<dbReference type="GO" id="GO:0016877">
    <property type="term" value="F:ligase activity, forming carbon-sulfur bonds"/>
    <property type="evidence" value="ECO:0007669"/>
    <property type="project" value="UniProtKB-ARBA"/>
</dbReference>
<dbReference type="PANTHER" id="PTHR43767:SF10">
    <property type="entry name" value="SURFACTIN SYNTHASE SUBUNIT 1"/>
    <property type="match status" value="1"/>
</dbReference>
<evidence type="ECO:0000259" key="1">
    <source>
        <dbReference type="Pfam" id="PF00501"/>
    </source>
</evidence>
<name>A0A4R6RDZ0_9BURK</name>
<comment type="caution">
    <text evidence="3">The sequence shown here is derived from an EMBL/GenBank/DDBJ whole genome shotgun (WGS) entry which is preliminary data.</text>
</comment>
<feature type="domain" description="AMP-binding enzyme C-terminal" evidence="2">
    <location>
        <begin position="442"/>
        <end position="517"/>
    </location>
</feature>
<dbReference type="Pfam" id="PF13193">
    <property type="entry name" value="AMP-binding_C"/>
    <property type="match status" value="1"/>
</dbReference>
<gene>
    <name evidence="3" type="ORF">EV672_10369</name>
</gene>
<evidence type="ECO:0000259" key="2">
    <source>
        <dbReference type="Pfam" id="PF13193"/>
    </source>
</evidence>
<reference evidence="3 4" key="1">
    <citation type="submission" date="2019-03" db="EMBL/GenBank/DDBJ databases">
        <title>Genomic Encyclopedia of Type Strains, Phase IV (KMG-IV): sequencing the most valuable type-strain genomes for metagenomic binning, comparative biology and taxonomic classification.</title>
        <authorList>
            <person name="Goeker M."/>
        </authorList>
    </citation>
    <scope>NUCLEOTIDE SEQUENCE [LARGE SCALE GENOMIC DNA]</scope>
    <source>
        <strain evidence="3 4">DSM 11901</strain>
    </source>
</reference>
<dbReference type="Gene3D" id="3.40.50.12780">
    <property type="entry name" value="N-terminal domain of ligase-like"/>
    <property type="match status" value="1"/>
</dbReference>
<dbReference type="Gene3D" id="3.30.300.30">
    <property type="match status" value="1"/>
</dbReference>
<dbReference type="EMBL" id="SNXW01000003">
    <property type="protein sequence ID" value="TDP84501.1"/>
    <property type="molecule type" value="Genomic_DNA"/>
</dbReference>
<dbReference type="InterPro" id="IPR020845">
    <property type="entry name" value="AMP-binding_CS"/>
</dbReference>
<dbReference type="PANTHER" id="PTHR43767">
    <property type="entry name" value="LONG-CHAIN-FATTY-ACID--COA LIGASE"/>
    <property type="match status" value="1"/>
</dbReference>
<dbReference type="RefSeq" id="WP_133607552.1">
    <property type="nucleotide sequence ID" value="NZ_SNXW01000003.1"/>
</dbReference>
<dbReference type="Pfam" id="PF00501">
    <property type="entry name" value="AMP-binding"/>
    <property type="match status" value="1"/>
</dbReference>
<accession>A0A4R6RDZ0</accession>